<dbReference type="SUPFAM" id="SSF53098">
    <property type="entry name" value="Ribonuclease H-like"/>
    <property type="match status" value="1"/>
</dbReference>
<feature type="region of interest" description="Disordered" evidence="1">
    <location>
        <begin position="511"/>
        <end position="558"/>
    </location>
</feature>
<gene>
    <name evidence="2" type="ORF">NEOLEDRAFT_1158419</name>
</gene>
<sequence length="657" mass="74043">MANRSWYRAHFYDHPKLQEKAPEAYADGHRDKVKVWCRLCFDHRVLAEVARDQIWGLPQVKEEVRWLQARGTTLLVHLRDCQFQPGPVRDWARVEHERTNLSPRRKQIVNIDAELPTQYIQSLQWGLFPWVPARVPSFSQISILYPTEVQSYQDHAIAACHGHEATLECDGWSGVNHHHLLAFMIAVLCKVYTICVTDTTNQVKNADNLLEMLCQVIYIVAVTSDCSGESRSARKRLLQERPDLVAPDCYAHQINLVVGDYFKSSQWFFQYADMANDLIAWLRSQTFLLALLQQIQIENYHGRTLAIIHANHLKPLAIAANVTQAAHCWLDQVLLTFGLLVMQYQGMQDPDDKLVADVVISSLERRWGKADQDVFIAAVILNPFHKIKPFQKLTIFTNARLFMLMSRLWKCFYAVDVPLAFNKELMEYMNNAASIGAAAHLKGESPNPLDVWQGFSFSRSELSPLSKLAHQILSICANSASCECLFSTFELKMHLRDEHIQNDAVSQCLKRHFGGPRPSQEAATTDQAPSVPPNTPGVVPAAAEQSSGLSGAASDPELEHGEANTLANISTTLSQMVEEDEDQDDVSTPSQISQSLRELFDFSVQYWVDAHTLKPRRTLDDELELYQLLDMDADGEVDGEVGGEFALDDAAGAVLTM</sequence>
<protein>
    <submittedName>
        <fullName evidence="2">Uncharacterized protein</fullName>
    </submittedName>
</protein>
<name>A0A165PEI3_9AGAM</name>
<dbReference type="STRING" id="1314782.A0A165PEI3"/>
<dbReference type="AlphaFoldDB" id="A0A165PEI3"/>
<evidence type="ECO:0000313" key="2">
    <source>
        <dbReference type="EMBL" id="KZT20928.1"/>
    </source>
</evidence>
<keyword evidence="3" id="KW-1185">Reference proteome</keyword>
<organism evidence="2 3">
    <name type="scientific">Neolentinus lepideus HHB14362 ss-1</name>
    <dbReference type="NCBI Taxonomy" id="1314782"/>
    <lineage>
        <taxon>Eukaryota</taxon>
        <taxon>Fungi</taxon>
        <taxon>Dikarya</taxon>
        <taxon>Basidiomycota</taxon>
        <taxon>Agaricomycotina</taxon>
        <taxon>Agaricomycetes</taxon>
        <taxon>Gloeophyllales</taxon>
        <taxon>Gloeophyllaceae</taxon>
        <taxon>Neolentinus</taxon>
    </lineage>
</organism>
<evidence type="ECO:0000256" key="1">
    <source>
        <dbReference type="SAM" id="MobiDB-lite"/>
    </source>
</evidence>
<proteinExistence type="predicted"/>
<dbReference type="InterPro" id="IPR012337">
    <property type="entry name" value="RNaseH-like_sf"/>
</dbReference>
<dbReference type="OrthoDB" id="3270520at2759"/>
<reference evidence="2 3" key="1">
    <citation type="journal article" date="2016" name="Mol. Biol. Evol.">
        <title>Comparative Genomics of Early-Diverging Mushroom-Forming Fungi Provides Insights into the Origins of Lignocellulose Decay Capabilities.</title>
        <authorList>
            <person name="Nagy L.G."/>
            <person name="Riley R."/>
            <person name="Tritt A."/>
            <person name="Adam C."/>
            <person name="Daum C."/>
            <person name="Floudas D."/>
            <person name="Sun H."/>
            <person name="Yadav J.S."/>
            <person name="Pangilinan J."/>
            <person name="Larsson K.H."/>
            <person name="Matsuura K."/>
            <person name="Barry K."/>
            <person name="Labutti K."/>
            <person name="Kuo R."/>
            <person name="Ohm R.A."/>
            <person name="Bhattacharya S.S."/>
            <person name="Shirouzu T."/>
            <person name="Yoshinaga Y."/>
            <person name="Martin F.M."/>
            <person name="Grigoriev I.V."/>
            <person name="Hibbett D.S."/>
        </authorList>
    </citation>
    <scope>NUCLEOTIDE SEQUENCE [LARGE SCALE GENOMIC DNA]</scope>
    <source>
        <strain evidence="2 3">HHB14362 ss-1</strain>
    </source>
</reference>
<dbReference type="Proteomes" id="UP000076761">
    <property type="component" value="Unassembled WGS sequence"/>
</dbReference>
<accession>A0A165PEI3</accession>
<evidence type="ECO:0000313" key="3">
    <source>
        <dbReference type="Proteomes" id="UP000076761"/>
    </source>
</evidence>
<dbReference type="EMBL" id="KV425613">
    <property type="protein sequence ID" value="KZT20928.1"/>
    <property type="molecule type" value="Genomic_DNA"/>
</dbReference>
<dbReference type="InParanoid" id="A0A165PEI3"/>